<protein>
    <submittedName>
        <fullName evidence="2">Uncharacterized protein</fullName>
    </submittedName>
</protein>
<organism evidence="2 3">
    <name type="scientific">Tanacetum coccineum</name>
    <dbReference type="NCBI Taxonomy" id="301880"/>
    <lineage>
        <taxon>Eukaryota</taxon>
        <taxon>Viridiplantae</taxon>
        <taxon>Streptophyta</taxon>
        <taxon>Embryophyta</taxon>
        <taxon>Tracheophyta</taxon>
        <taxon>Spermatophyta</taxon>
        <taxon>Magnoliopsida</taxon>
        <taxon>eudicotyledons</taxon>
        <taxon>Gunneridae</taxon>
        <taxon>Pentapetalae</taxon>
        <taxon>asterids</taxon>
        <taxon>campanulids</taxon>
        <taxon>Asterales</taxon>
        <taxon>Asteraceae</taxon>
        <taxon>Asteroideae</taxon>
        <taxon>Anthemideae</taxon>
        <taxon>Anthemidinae</taxon>
        <taxon>Tanacetum</taxon>
    </lineage>
</organism>
<dbReference type="PANTHER" id="PTHR34222:SF99">
    <property type="entry name" value="PROTEIN, PUTATIVE-RELATED"/>
    <property type="match status" value="1"/>
</dbReference>
<gene>
    <name evidence="2" type="ORF">Tco_1067738</name>
</gene>
<keyword evidence="3" id="KW-1185">Reference proteome</keyword>
<dbReference type="Proteomes" id="UP001151760">
    <property type="component" value="Unassembled WGS sequence"/>
</dbReference>
<comment type="caution">
    <text evidence="2">The sequence shown here is derived from an EMBL/GenBank/DDBJ whole genome shotgun (WGS) entry which is preliminary data.</text>
</comment>
<sequence length="365" mass="40930">MEESANESGLEFILCFDSSFLSSSSHVFASPVSDRGNIIRRTASFSILGSLSQELYLGQVYFEIAFEVWDELEETYDKIDGSIIFNVVQKINGLKQGDLSVPEYYHTLNYLWIEFDILPLLPTCTCAAHEGLLKHNHLVRLIQFLMGLNDVYQPTRSNLLERDPLPDVKDAFVVVSREESHRGLAPSKITAKTNPAAFVAKTNNGNNNFNNNRRVNSNNNSNRRPNPNLVCKHYGLIGHIIKRCYELNGYPASFKRNLNLSKQSGFVKKFNGNNVDASQSGSTSSSSMTASFTNDQMMKLLSLINEKPATNVSGGMACNMPCFFNNCTYFNFHIDKFFYGKTNAYNVTLGWIIDSGANQHMIVST</sequence>
<dbReference type="EMBL" id="BQNB010019506">
    <property type="protein sequence ID" value="GJT86021.1"/>
    <property type="molecule type" value="Genomic_DNA"/>
</dbReference>
<proteinExistence type="predicted"/>
<dbReference type="PANTHER" id="PTHR34222">
    <property type="entry name" value="GAG_PRE-INTEGRS DOMAIN-CONTAINING PROTEIN"/>
    <property type="match status" value="1"/>
</dbReference>
<name>A0ABQ5HF55_9ASTR</name>
<evidence type="ECO:0000313" key="3">
    <source>
        <dbReference type="Proteomes" id="UP001151760"/>
    </source>
</evidence>
<accession>A0ABQ5HF55</accession>
<reference evidence="2" key="1">
    <citation type="journal article" date="2022" name="Int. J. Mol. Sci.">
        <title>Draft Genome of Tanacetum Coccineum: Genomic Comparison of Closely Related Tanacetum-Family Plants.</title>
        <authorList>
            <person name="Yamashiro T."/>
            <person name="Shiraishi A."/>
            <person name="Nakayama K."/>
            <person name="Satake H."/>
        </authorList>
    </citation>
    <scope>NUCLEOTIDE SEQUENCE</scope>
</reference>
<evidence type="ECO:0000313" key="2">
    <source>
        <dbReference type="EMBL" id="GJT86021.1"/>
    </source>
</evidence>
<reference evidence="2" key="2">
    <citation type="submission" date="2022-01" db="EMBL/GenBank/DDBJ databases">
        <authorList>
            <person name="Yamashiro T."/>
            <person name="Shiraishi A."/>
            <person name="Satake H."/>
            <person name="Nakayama K."/>
        </authorList>
    </citation>
    <scope>NUCLEOTIDE SEQUENCE</scope>
</reference>
<feature type="region of interest" description="Disordered" evidence="1">
    <location>
        <begin position="202"/>
        <end position="226"/>
    </location>
</feature>
<feature type="compositionally biased region" description="Low complexity" evidence="1">
    <location>
        <begin position="203"/>
        <end position="226"/>
    </location>
</feature>
<evidence type="ECO:0000256" key="1">
    <source>
        <dbReference type="SAM" id="MobiDB-lite"/>
    </source>
</evidence>